<gene>
    <name evidence="6" type="ORF">H171_0466</name>
</gene>
<name>A0A2M8Z0P0_9FIRM</name>
<feature type="domain" description="HTH araC/xylS-type" evidence="5">
    <location>
        <begin position="632"/>
        <end position="731"/>
    </location>
</feature>
<keyword evidence="3" id="KW-0804">Transcription</keyword>
<dbReference type="OrthoDB" id="2515823at2"/>
<sequence length="733" mass="83508">MKFNNPTFFKWFKSILLVVAAILLLCSILCGYMLVLLRNNTLQMSSNLTQYIQTNIDSRLFDLYKYSSSLELHPANIYLKKLKTAPKTIPPKVYQFSDQMLNYNYSNKLIDSIFIYYPNLHKIVGNLGCYDADSYYALDNLLLLHGYEQWLDTLTMESDSDFAYLQSDSRSQFCYIRKIKNSEELAGYLVFELNTDELLNSSLMTENSGDPHSSLGILLDGQLIAYTGNSEELTRLAALLPDTLEAPVVLEEPASLLYARPSSLKNLCYLNVYFHKKNLQPVYITLGICILGIIVCGITGILASVLISRKNLRPLINLLDKIGGTPDKENDEYETIHKRFDQLTKDYWSNSEKVQEQQSLINNFFLKTVLYGDMHSDYAIFSVAKRCNILFENPRYLIAIAEPVSAKPQLDEDLLLTINKYWETHHFDVISSFHEGNIVILFNIEETISQNTISKLIKEMKAEVFGEDKWVMALGLDYDGLVNIQYSYAQAVTALHYQIKPESSVICYNNYMEHITSPGLSYIDTFENFSKNMIQNDYSAALVLVPAVFDNYFSEEDSSEITKVKFRAIQNLLLNAKQKVKQEIQTPGCSIHTAQILSCTSPAQLREYTQCILKELSTPSQATKNGTSSIAERAKTIILRDFSDPMLGLYRISAELNISDSYLSTTFKTVFGIGVVQYINSLRIEQAKKLICETDLSIREIALAVGFSSDASFIRVFKRYELQTPNTLRKNQR</sequence>
<feature type="transmembrane region" description="Helical" evidence="4">
    <location>
        <begin position="15"/>
        <end position="37"/>
    </location>
</feature>
<evidence type="ECO:0000256" key="2">
    <source>
        <dbReference type="ARBA" id="ARBA00023125"/>
    </source>
</evidence>
<dbReference type="PANTHER" id="PTHR43280">
    <property type="entry name" value="ARAC-FAMILY TRANSCRIPTIONAL REGULATOR"/>
    <property type="match status" value="1"/>
</dbReference>
<organism evidence="6 7">
    <name type="scientific">[Clostridium] celerecrescens 18A</name>
    <dbReference type="NCBI Taxonomy" id="1286362"/>
    <lineage>
        <taxon>Bacteria</taxon>
        <taxon>Bacillati</taxon>
        <taxon>Bacillota</taxon>
        <taxon>Clostridia</taxon>
        <taxon>Lachnospirales</taxon>
        <taxon>Lachnospiraceae</taxon>
        <taxon>Lacrimispora</taxon>
    </lineage>
</organism>
<dbReference type="GO" id="GO:0043565">
    <property type="term" value="F:sequence-specific DNA binding"/>
    <property type="evidence" value="ECO:0007669"/>
    <property type="project" value="InterPro"/>
</dbReference>
<evidence type="ECO:0000313" key="6">
    <source>
        <dbReference type="EMBL" id="PJJ27018.1"/>
    </source>
</evidence>
<dbReference type="EMBL" id="PGET01000001">
    <property type="protein sequence ID" value="PJJ27018.1"/>
    <property type="molecule type" value="Genomic_DNA"/>
</dbReference>
<evidence type="ECO:0000313" key="7">
    <source>
        <dbReference type="Proteomes" id="UP000231092"/>
    </source>
</evidence>
<dbReference type="GO" id="GO:0003700">
    <property type="term" value="F:DNA-binding transcription factor activity"/>
    <property type="evidence" value="ECO:0007669"/>
    <property type="project" value="InterPro"/>
</dbReference>
<dbReference type="PANTHER" id="PTHR43280:SF2">
    <property type="entry name" value="HTH-TYPE TRANSCRIPTIONAL REGULATOR EXSA"/>
    <property type="match status" value="1"/>
</dbReference>
<evidence type="ECO:0000256" key="4">
    <source>
        <dbReference type="SAM" id="Phobius"/>
    </source>
</evidence>
<comment type="caution">
    <text evidence="6">The sequence shown here is derived from an EMBL/GenBank/DDBJ whole genome shotgun (WGS) entry which is preliminary data.</text>
</comment>
<dbReference type="SUPFAM" id="SSF46689">
    <property type="entry name" value="Homeodomain-like"/>
    <property type="match status" value="1"/>
</dbReference>
<keyword evidence="4" id="KW-1133">Transmembrane helix</keyword>
<protein>
    <submittedName>
        <fullName evidence="6">AraC-like DNA-binding protein</fullName>
    </submittedName>
</protein>
<proteinExistence type="predicted"/>
<keyword evidence="4" id="KW-0812">Transmembrane</keyword>
<dbReference type="InterPro" id="IPR009057">
    <property type="entry name" value="Homeodomain-like_sf"/>
</dbReference>
<keyword evidence="1" id="KW-0805">Transcription regulation</keyword>
<evidence type="ECO:0000259" key="5">
    <source>
        <dbReference type="PROSITE" id="PS01124"/>
    </source>
</evidence>
<dbReference type="PROSITE" id="PS01124">
    <property type="entry name" value="HTH_ARAC_FAMILY_2"/>
    <property type="match status" value="1"/>
</dbReference>
<keyword evidence="2 6" id="KW-0238">DNA-binding</keyword>
<dbReference type="SMART" id="SM00342">
    <property type="entry name" value="HTH_ARAC"/>
    <property type="match status" value="1"/>
</dbReference>
<reference evidence="6 7" key="1">
    <citation type="submission" date="2017-11" db="EMBL/GenBank/DDBJ databases">
        <title>Understudied soil microbes with underappreciated capabilities: Untangling the Clostridium saccharolyticum group.</title>
        <authorList>
            <person name="Leschine S."/>
        </authorList>
    </citation>
    <scope>NUCLEOTIDE SEQUENCE [LARGE SCALE GENOMIC DNA]</scope>
    <source>
        <strain evidence="6 7">18A</strain>
    </source>
</reference>
<keyword evidence="4" id="KW-0472">Membrane</keyword>
<evidence type="ECO:0000256" key="3">
    <source>
        <dbReference type="ARBA" id="ARBA00023163"/>
    </source>
</evidence>
<dbReference type="InterPro" id="IPR041522">
    <property type="entry name" value="CdaR_GGDEF"/>
</dbReference>
<dbReference type="AlphaFoldDB" id="A0A2M8Z0P0"/>
<dbReference type="InterPro" id="IPR018060">
    <property type="entry name" value="HTH_AraC"/>
</dbReference>
<dbReference type="Pfam" id="PF12833">
    <property type="entry name" value="HTH_18"/>
    <property type="match status" value="1"/>
</dbReference>
<dbReference type="RefSeq" id="WP_157803095.1">
    <property type="nucleotide sequence ID" value="NZ_PGET01000001.1"/>
</dbReference>
<evidence type="ECO:0000256" key="1">
    <source>
        <dbReference type="ARBA" id="ARBA00023015"/>
    </source>
</evidence>
<dbReference type="Proteomes" id="UP000231092">
    <property type="component" value="Unassembled WGS sequence"/>
</dbReference>
<feature type="transmembrane region" description="Helical" evidence="4">
    <location>
        <begin position="282"/>
        <end position="307"/>
    </location>
</feature>
<accession>A0A2M8Z0P0</accession>
<dbReference type="Pfam" id="PF17853">
    <property type="entry name" value="GGDEF_2"/>
    <property type="match status" value="1"/>
</dbReference>
<dbReference type="Gene3D" id="1.10.10.60">
    <property type="entry name" value="Homeodomain-like"/>
    <property type="match status" value="2"/>
</dbReference>